<dbReference type="EMBL" id="CP001965">
    <property type="protein sequence ID" value="ADE10499.1"/>
    <property type="molecule type" value="Genomic_DNA"/>
</dbReference>
<dbReference type="FunFam" id="3.40.50.150:FF:000053">
    <property type="entry name" value="Release factor glutamine methyltransferase"/>
    <property type="match status" value="1"/>
</dbReference>
<feature type="domain" description="Methyltransferase small" evidence="6">
    <location>
        <begin position="107"/>
        <end position="198"/>
    </location>
</feature>
<dbReference type="InterPro" id="IPR007848">
    <property type="entry name" value="Small_mtfrase_dom"/>
</dbReference>
<evidence type="ECO:0000259" key="6">
    <source>
        <dbReference type="Pfam" id="PF05175"/>
    </source>
</evidence>
<dbReference type="PANTHER" id="PTHR18895:SF74">
    <property type="entry name" value="MTRF1L RELEASE FACTOR GLUTAMINE METHYLTRANSFERASE"/>
    <property type="match status" value="1"/>
</dbReference>
<dbReference type="PROSITE" id="PS00092">
    <property type="entry name" value="N6_MTASE"/>
    <property type="match status" value="1"/>
</dbReference>
<dbReference type="InterPro" id="IPR004556">
    <property type="entry name" value="HemK-like"/>
</dbReference>
<dbReference type="SUPFAM" id="SSF53335">
    <property type="entry name" value="S-adenosyl-L-methionine-dependent methyltransferases"/>
    <property type="match status" value="1"/>
</dbReference>
<dbReference type="KEGG" id="slt:Slit_0257"/>
<evidence type="ECO:0000256" key="3">
    <source>
        <dbReference type="ARBA" id="ARBA00022691"/>
    </source>
</evidence>
<dbReference type="InterPro" id="IPR002052">
    <property type="entry name" value="DNA_methylase_N6_adenine_CS"/>
</dbReference>
<feature type="domain" description="Release factor glutamine methyltransferase N-terminal" evidence="7">
    <location>
        <begin position="22"/>
        <end position="79"/>
    </location>
</feature>
<dbReference type="InterPro" id="IPR050320">
    <property type="entry name" value="N5-glutamine_MTase"/>
</dbReference>
<evidence type="ECO:0000256" key="1">
    <source>
        <dbReference type="ARBA" id="ARBA00022603"/>
    </source>
</evidence>
<dbReference type="Proteomes" id="UP000001625">
    <property type="component" value="Chromosome"/>
</dbReference>
<feature type="binding site" evidence="5">
    <location>
        <position position="175"/>
    </location>
    <ligand>
        <name>S-adenosyl-L-methionine</name>
        <dbReference type="ChEBI" id="CHEBI:59789"/>
    </ligand>
</feature>
<dbReference type="HOGENOM" id="CLU_018398_3_1_4"/>
<dbReference type="CDD" id="cd02440">
    <property type="entry name" value="AdoMet_MTases"/>
    <property type="match status" value="1"/>
</dbReference>
<gene>
    <name evidence="5" type="primary">prmC</name>
    <name evidence="8" type="ordered locus">Slit_0257</name>
</gene>
<keyword evidence="9" id="KW-1185">Reference proteome</keyword>
<organism evidence="8 9">
    <name type="scientific">Sideroxydans lithotrophicus (strain ES-1)</name>
    <dbReference type="NCBI Taxonomy" id="580332"/>
    <lineage>
        <taxon>Bacteria</taxon>
        <taxon>Pseudomonadati</taxon>
        <taxon>Pseudomonadota</taxon>
        <taxon>Betaproteobacteria</taxon>
        <taxon>Nitrosomonadales</taxon>
        <taxon>Gallionellaceae</taxon>
        <taxon>Sideroxydans</taxon>
    </lineage>
</organism>
<evidence type="ECO:0000256" key="2">
    <source>
        <dbReference type="ARBA" id="ARBA00022679"/>
    </source>
</evidence>
<dbReference type="Gene3D" id="1.10.8.10">
    <property type="entry name" value="DNA helicase RuvA subunit, C-terminal domain"/>
    <property type="match status" value="1"/>
</dbReference>
<evidence type="ECO:0000256" key="5">
    <source>
        <dbReference type="HAMAP-Rule" id="MF_02126"/>
    </source>
</evidence>
<dbReference type="InterPro" id="IPR040758">
    <property type="entry name" value="PrmC_N"/>
</dbReference>
<evidence type="ECO:0000259" key="7">
    <source>
        <dbReference type="Pfam" id="PF17827"/>
    </source>
</evidence>
<dbReference type="GO" id="GO:0102559">
    <property type="term" value="F:peptide chain release factor N(5)-glutamine methyltransferase activity"/>
    <property type="evidence" value="ECO:0007669"/>
    <property type="project" value="UniProtKB-EC"/>
</dbReference>
<dbReference type="InterPro" id="IPR019874">
    <property type="entry name" value="RF_methyltr_PrmC"/>
</dbReference>
<dbReference type="STRING" id="580332.Slit_0257"/>
<accession>D5CLB1</accession>
<dbReference type="Pfam" id="PF05175">
    <property type="entry name" value="MTS"/>
    <property type="match status" value="1"/>
</dbReference>
<dbReference type="HAMAP" id="MF_02126">
    <property type="entry name" value="RF_methyltr_PrmC"/>
    <property type="match status" value="1"/>
</dbReference>
<protein>
    <recommendedName>
        <fullName evidence="5">Release factor glutamine methyltransferase</fullName>
        <shortName evidence="5">RF MTase</shortName>
        <ecNumber evidence="5">2.1.1.297</ecNumber>
    </recommendedName>
    <alternativeName>
        <fullName evidence="5">N5-glutamine methyltransferase PrmC</fullName>
    </alternativeName>
    <alternativeName>
        <fullName evidence="5">Protein-(glutamine-N5) MTase PrmC</fullName>
    </alternativeName>
    <alternativeName>
        <fullName evidence="5">Protein-glutamine N-methyltransferase PrmC</fullName>
    </alternativeName>
</protein>
<evidence type="ECO:0000313" key="9">
    <source>
        <dbReference type="Proteomes" id="UP000001625"/>
    </source>
</evidence>
<dbReference type="OrthoDB" id="9800643at2"/>
<feature type="binding site" evidence="5">
    <location>
        <begin position="124"/>
        <end position="128"/>
    </location>
    <ligand>
        <name>S-adenosyl-L-methionine</name>
        <dbReference type="ChEBI" id="CHEBI:59789"/>
    </ligand>
</feature>
<dbReference type="EC" id="2.1.1.297" evidence="5"/>
<keyword evidence="1 5" id="KW-0489">Methyltransferase</keyword>
<evidence type="ECO:0000256" key="4">
    <source>
        <dbReference type="ARBA" id="ARBA00048391"/>
    </source>
</evidence>
<dbReference type="GO" id="GO:0032259">
    <property type="term" value="P:methylation"/>
    <property type="evidence" value="ECO:0007669"/>
    <property type="project" value="UniProtKB-KW"/>
</dbReference>
<feature type="binding site" evidence="5">
    <location>
        <begin position="190"/>
        <end position="193"/>
    </location>
    <ligand>
        <name>substrate</name>
    </ligand>
</feature>
<dbReference type="NCBIfam" id="TIGR03534">
    <property type="entry name" value="RF_mod_PrmC"/>
    <property type="match status" value="1"/>
</dbReference>
<dbReference type="Gene3D" id="3.40.50.150">
    <property type="entry name" value="Vaccinia Virus protein VP39"/>
    <property type="match status" value="1"/>
</dbReference>
<proteinExistence type="inferred from homology"/>
<evidence type="ECO:0000313" key="8">
    <source>
        <dbReference type="EMBL" id="ADE10499.1"/>
    </source>
</evidence>
<dbReference type="GO" id="GO:0003676">
    <property type="term" value="F:nucleic acid binding"/>
    <property type="evidence" value="ECO:0007669"/>
    <property type="project" value="InterPro"/>
</dbReference>
<dbReference type="RefSeq" id="WP_013028398.1">
    <property type="nucleotide sequence ID" value="NC_013959.1"/>
</dbReference>
<sequence>MRDIGNILRADAARLDAALTLGTATARIEVQCLLQNALKVPRSYLLAHPEQVLDATQQASYANLLQRRLQGEPVAHILGEREFFGLNFKVTPATLIPRPETELLVELALQRIPAHGHFRVLDMGTGSGAIALSIAHARPEAEVVAVDASGAALEVARENAVRLGIRNATFIRSDWYAALDDKRYGLIVSNPPYIETGDAHLTQGDLRFEPPSALASGADGMDDIRRIVGQAHRFLELGSWLLLEHGYEQAETVRLLLGQNGFANVFSVKDIAGIERVSGGMLEQSC</sequence>
<feature type="binding site" evidence="5">
    <location>
        <position position="147"/>
    </location>
    <ligand>
        <name>S-adenosyl-L-methionine</name>
        <dbReference type="ChEBI" id="CHEBI:59789"/>
    </ligand>
</feature>
<feature type="binding site" evidence="5">
    <location>
        <position position="190"/>
    </location>
    <ligand>
        <name>S-adenosyl-L-methionine</name>
        <dbReference type="ChEBI" id="CHEBI:59789"/>
    </ligand>
</feature>
<comment type="similarity">
    <text evidence="5">Belongs to the protein N5-glutamine methyltransferase family. PrmC subfamily.</text>
</comment>
<dbReference type="NCBIfam" id="TIGR00536">
    <property type="entry name" value="hemK_fam"/>
    <property type="match status" value="1"/>
</dbReference>
<reference evidence="8 9" key="1">
    <citation type="submission" date="2010-03" db="EMBL/GenBank/DDBJ databases">
        <title>Complete sequence of Sideroxydans lithotrophicus ES-1.</title>
        <authorList>
            <consortium name="US DOE Joint Genome Institute"/>
            <person name="Lucas S."/>
            <person name="Copeland A."/>
            <person name="Lapidus A."/>
            <person name="Cheng J.-F."/>
            <person name="Bruce D."/>
            <person name="Goodwin L."/>
            <person name="Pitluck S."/>
            <person name="Munk A.C."/>
            <person name="Detter J.C."/>
            <person name="Han C."/>
            <person name="Tapia R."/>
            <person name="Larimer F."/>
            <person name="Land M."/>
            <person name="Hauser L."/>
            <person name="Kyrpides N."/>
            <person name="Ivanova N."/>
            <person name="Emerson D."/>
            <person name="Woyke T."/>
        </authorList>
    </citation>
    <scope>NUCLEOTIDE SEQUENCE [LARGE SCALE GENOMIC DNA]</scope>
    <source>
        <strain evidence="8 9">ES-1</strain>
    </source>
</reference>
<dbReference type="InterPro" id="IPR029063">
    <property type="entry name" value="SAM-dependent_MTases_sf"/>
</dbReference>
<comment type="catalytic activity">
    <reaction evidence="4 5">
        <text>L-glutaminyl-[peptide chain release factor] + S-adenosyl-L-methionine = N(5)-methyl-L-glutaminyl-[peptide chain release factor] + S-adenosyl-L-homocysteine + H(+)</text>
        <dbReference type="Rhea" id="RHEA:42896"/>
        <dbReference type="Rhea" id="RHEA-COMP:10271"/>
        <dbReference type="Rhea" id="RHEA-COMP:10272"/>
        <dbReference type="ChEBI" id="CHEBI:15378"/>
        <dbReference type="ChEBI" id="CHEBI:30011"/>
        <dbReference type="ChEBI" id="CHEBI:57856"/>
        <dbReference type="ChEBI" id="CHEBI:59789"/>
        <dbReference type="ChEBI" id="CHEBI:61891"/>
        <dbReference type="EC" id="2.1.1.297"/>
    </reaction>
</comment>
<dbReference type="eggNOG" id="COG2890">
    <property type="taxonomic scope" value="Bacteria"/>
</dbReference>
<dbReference type="PANTHER" id="PTHR18895">
    <property type="entry name" value="HEMK METHYLTRANSFERASE"/>
    <property type="match status" value="1"/>
</dbReference>
<name>D5CLB1_SIDLE</name>
<dbReference type="AlphaFoldDB" id="D5CLB1"/>
<keyword evidence="3 5" id="KW-0949">S-adenosyl-L-methionine</keyword>
<dbReference type="Pfam" id="PF17827">
    <property type="entry name" value="PrmC_N"/>
    <property type="match status" value="1"/>
</dbReference>
<keyword evidence="2 5" id="KW-0808">Transferase</keyword>
<comment type="function">
    <text evidence="5">Methylates the class 1 translation termination release factors RF1/PrfA and RF2/PrfB on the glutamine residue of the universally conserved GGQ motif.</text>
</comment>